<proteinExistence type="predicted"/>
<dbReference type="EMBL" id="CP037426">
    <property type="protein sequence ID" value="QGT15772.1"/>
    <property type="molecule type" value="Genomic_DNA"/>
</dbReference>
<dbReference type="GeneID" id="70035618"/>
<name>A0A6I6CMX6_WOLPI</name>
<gene>
    <name evidence="1" type="ORF">E0495_00210</name>
</gene>
<evidence type="ECO:0000313" key="2">
    <source>
        <dbReference type="Proteomes" id="UP000422744"/>
    </source>
</evidence>
<accession>A0A6I6CMX6</accession>
<organism evidence="1 2">
    <name type="scientific">Wolbachia pipientis</name>
    <dbReference type="NCBI Taxonomy" id="955"/>
    <lineage>
        <taxon>Bacteria</taxon>
        <taxon>Pseudomonadati</taxon>
        <taxon>Pseudomonadota</taxon>
        <taxon>Alphaproteobacteria</taxon>
        <taxon>Rickettsiales</taxon>
        <taxon>Anaplasmataceae</taxon>
        <taxon>Wolbachieae</taxon>
        <taxon>Wolbachia</taxon>
    </lineage>
</organism>
<dbReference type="RefSeq" id="WP_006279413.1">
    <property type="nucleotide sequence ID" value="NZ_AP028950.1"/>
</dbReference>
<reference evidence="1 2" key="1">
    <citation type="submission" date="2019-03" db="EMBL/GenBank/DDBJ databases">
        <title>Wolbachia endosymbiont of Haematobia irritans wIrr.</title>
        <authorList>
            <person name="Parry R.H."/>
            <person name="Asgari S."/>
        </authorList>
    </citation>
    <scope>NUCLEOTIDE SEQUENCE [LARGE SCALE GENOMIC DNA]</scope>
    <source>
        <strain evidence="2">wIrr</strain>
    </source>
</reference>
<protein>
    <recommendedName>
        <fullName evidence="3">CopG family transcriptional regulator</fullName>
    </recommendedName>
</protein>
<evidence type="ECO:0008006" key="3">
    <source>
        <dbReference type="Google" id="ProtNLM"/>
    </source>
</evidence>
<dbReference type="Proteomes" id="UP000422744">
    <property type="component" value="Chromosome"/>
</dbReference>
<dbReference type="AlphaFoldDB" id="A0A6I6CMX6"/>
<sequence>MTDSGISITFDPKTSHNLTKLAEITKESVQELAKRLVIEGIECEVEDIALYKTIKECEDVDWNTVLSERERT</sequence>
<evidence type="ECO:0000313" key="1">
    <source>
        <dbReference type="EMBL" id="QGT15772.1"/>
    </source>
</evidence>